<keyword evidence="10" id="KW-1185">Reference proteome</keyword>
<evidence type="ECO:0000256" key="8">
    <source>
        <dbReference type="SAM" id="Phobius"/>
    </source>
</evidence>
<accession>A0A927F0R6</accession>
<comment type="subcellular location">
    <subcellularLocation>
        <location evidence="1">Membrane</location>
        <topology evidence="1">Multi-pass membrane protein</topology>
    </subcellularLocation>
</comment>
<feature type="transmembrane region" description="Helical" evidence="8">
    <location>
        <begin position="42"/>
        <end position="67"/>
    </location>
</feature>
<evidence type="ECO:0000256" key="5">
    <source>
        <dbReference type="ARBA" id="ARBA00023136"/>
    </source>
</evidence>
<name>A0A927F0R6_9ACTN</name>
<keyword evidence="3 6" id="KW-0812">Transmembrane</keyword>
<protein>
    <submittedName>
        <fullName evidence="9">Aquaporin</fullName>
    </submittedName>
</protein>
<proteinExistence type="inferred from homology"/>
<organism evidence="9 10">
    <name type="scientific">Streptomyces chumphonensis</name>
    <dbReference type="NCBI Taxonomy" id="1214925"/>
    <lineage>
        <taxon>Bacteria</taxon>
        <taxon>Bacillati</taxon>
        <taxon>Actinomycetota</taxon>
        <taxon>Actinomycetes</taxon>
        <taxon>Kitasatosporales</taxon>
        <taxon>Streptomycetaceae</taxon>
        <taxon>Streptomyces</taxon>
    </lineage>
</organism>
<evidence type="ECO:0000256" key="6">
    <source>
        <dbReference type="RuleBase" id="RU000477"/>
    </source>
</evidence>
<evidence type="ECO:0000313" key="9">
    <source>
        <dbReference type="EMBL" id="MBD3933505.1"/>
    </source>
</evidence>
<sequence length="251" mass="25243">MTRPPSLRRRVAAEALGTALLAAVIIGSGIHASRLSTDVGVALLVNVAASATALGLLLGVLGPVSGAHLNPLITLAAWWTGDAPRRDVAAYLPAQLLGGLSGAALAHAMYGLPPLTPGTHARWGPGVWLAEAVATAGLLLVAFGLVRSGRTRLVPLAVPAWIGAAILFTPSNSFANPALTTARSLSDTFAGIAPASALLYLAAQLLGATAGLAAVALVFGRATTRRTVVVTRSATAPGQPDPERPAPAHPA</sequence>
<dbReference type="InterPro" id="IPR000425">
    <property type="entry name" value="MIP"/>
</dbReference>
<evidence type="ECO:0000256" key="7">
    <source>
        <dbReference type="SAM" id="MobiDB-lite"/>
    </source>
</evidence>
<feature type="compositionally biased region" description="Basic and acidic residues" evidence="7">
    <location>
        <begin position="241"/>
        <end position="251"/>
    </location>
</feature>
<dbReference type="Gene3D" id="1.20.1080.10">
    <property type="entry name" value="Glycerol uptake facilitator protein"/>
    <property type="match status" value="2"/>
</dbReference>
<dbReference type="Pfam" id="PF00230">
    <property type="entry name" value="MIP"/>
    <property type="match status" value="1"/>
</dbReference>
<dbReference type="Proteomes" id="UP000632289">
    <property type="component" value="Unassembled WGS sequence"/>
</dbReference>
<dbReference type="AlphaFoldDB" id="A0A927F0R6"/>
<feature type="transmembrane region" description="Helical" evidence="8">
    <location>
        <begin position="195"/>
        <end position="219"/>
    </location>
</feature>
<dbReference type="SUPFAM" id="SSF81338">
    <property type="entry name" value="Aquaporin-like"/>
    <property type="match status" value="1"/>
</dbReference>
<feature type="region of interest" description="Disordered" evidence="7">
    <location>
        <begin position="232"/>
        <end position="251"/>
    </location>
</feature>
<evidence type="ECO:0000256" key="3">
    <source>
        <dbReference type="ARBA" id="ARBA00022692"/>
    </source>
</evidence>
<dbReference type="InterPro" id="IPR034294">
    <property type="entry name" value="Aquaporin_transptr"/>
</dbReference>
<dbReference type="GO" id="GO:0005886">
    <property type="term" value="C:plasma membrane"/>
    <property type="evidence" value="ECO:0007669"/>
    <property type="project" value="TreeGrafter"/>
</dbReference>
<evidence type="ECO:0000256" key="4">
    <source>
        <dbReference type="ARBA" id="ARBA00022989"/>
    </source>
</evidence>
<dbReference type="PRINTS" id="PR00783">
    <property type="entry name" value="MINTRINSICP"/>
</dbReference>
<evidence type="ECO:0000256" key="2">
    <source>
        <dbReference type="ARBA" id="ARBA00006175"/>
    </source>
</evidence>
<dbReference type="GO" id="GO:0015250">
    <property type="term" value="F:water channel activity"/>
    <property type="evidence" value="ECO:0007669"/>
    <property type="project" value="TreeGrafter"/>
</dbReference>
<gene>
    <name evidence="9" type="ORF">IF129_18335</name>
</gene>
<feature type="transmembrane region" description="Helical" evidence="8">
    <location>
        <begin position="126"/>
        <end position="146"/>
    </location>
</feature>
<reference evidence="9" key="1">
    <citation type="submission" date="2020-09" db="EMBL/GenBank/DDBJ databases">
        <title>Secondary metabolite and genome analysis of marine Streptomyces chumphonensis KK1-2T.</title>
        <authorList>
            <person name="Phongsopitanun W."/>
            <person name="Kanchanasin P."/>
            <person name="Pittayakhajonwut P."/>
            <person name="Suwanborirux K."/>
            <person name="Tanasupawat S."/>
        </authorList>
    </citation>
    <scope>NUCLEOTIDE SEQUENCE</scope>
    <source>
        <strain evidence="9">KK1-2</strain>
    </source>
</reference>
<dbReference type="EMBL" id="JACXYU010000010">
    <property type="protein sequence ID" value="MBD3933505.1"/>
    <property type="molecule type" value="Genomic_DNA"/>
</dbReference>
<dbReference type="RefSeq" id="WP_191210807.1">
    <property type="nucleotide sequence ID" value="NZ_BAABKL010000012.1"/>
</dbReference>
<feature type="transmembrane region" description="Helical" evidence="8">
    <location>
        <begin position="153"/>
        <end position="175"/>
    </location>
</feature>
<dbReference type="PANTHER" id="PTHR19139">
    <property type="entry name" value="AQUAPORIN TRANSPORTER"/>
    <property type="match status" value="1"/>
</dbReference>
<comment type="caution">
    <text evidence="9">The sequence shown here is derived from an EMBL/GenBank/DDBJ whole genome shotgun (WGS) entry which is preliminary data.</text>
</comment>
<comment type="similarity">
    <text evidence="2 6">Belongs to the MIP/aquaporin (TC 1.A.8) family.</text>
</comment>
<keyword evidence="6" id="KW-0813">Transport</keyword>
<evidence type="ECO:0000313" key="10">
    <source>
        <dbReference type="Proteomes" id="UP000632289"/>
    </source>
</evidence>
<dbReference type="InterPro" id="IPR023271">
    <property type="entry name" value="Aquaporin-like"/>
</dbReference>
<evidence type="ECO:0000256" key="1">
    <source>
        <dbReference type="ARBA" id="ARBA00004141"/>
    </source>
</evidence>
<keyword evidence="4 8" id="KW-1133">Transmembrane helix</keyword>
<keyword evidence="5 8" id="KW-0472">Membrane</keyword>
<dbReference type="PANTHER" id="PTHR19139:SF199">
    <property type="entry name" value="MIP17260P"/>
    <property type="match status" value="1"/>
</dbReference>
<feature type="transmembrane region" description="Helical" evidence="8">
    <location>
        <begin position="88"/>
        <end position="106"/>
    </location>
</feature>